<evidence type="ECO:0000259" key="2">
    <source>
        <dbReference type="Pfam" id="PF04909"/>
    </source>
</evidence>
<evidence type="ECO:0000256" key="1">
    <source>
        <dbReference type="ARBA" id="ARBA00023239"/>
    </source>
</evidence>
<dbReference type="InterPro" id="IPR032465">
    <property type="entry name" value="ACMSD"/>
</dbReference>
<dbReference type="EMBL" id="FAOZ01000008">
    <property type="protein sequence ID" value="CUU56688.1"/>
    <property type="molecule type" value="Genomic_DNA"/>
</dbReference>
<dbReference type="Pfam" id="PF04909">
    <property type="entry name" value="Amidohydro_2"/>
    <property type="match status" value="1"/>
</dbReference>
<accession>A0A0S4QM95</accession>
<dbReference type="RefSeq" id="WP_091277359.1">
    <property type="nucleotide sequence ID" value="NZ_FAOZ01000008.1"/>
</dbReference>
<dbReference type="GO" id="GO:0005737">
    <property type="term" value="C:cytoplasm"/>
    <property type="evidence" value="ECO:0007669"/>
    <property type="project" value="TreeGrafter"/>
</dbReference>
<dbReference type="InterPro" id="IPR006680">
    <property type="entry name" value="Amidohydro-rel"/>
</dbReference>
<dbReference type="GO" id="GO:0019748">
    <property type="term" value="P:secondary metabolic process"/>
    <property type="evidence" value="ECO:0007669"/>
    <property type="project" value="TreeGrafter"/>
</dbReference>
<dbReference type="SUPFAM" id="SSF51556">
    <property type="entry name" value="Metallo-dependent hydrolases"/>
    <property type="match status" value="1"/>
</dbReference>
<keyword evidence="4" id="KW-1185">Reference proteome</keyword>
<dbReference type="Proteomes" id="UP000198802">
    <property type="component" value="Unassembled WGS sequence"/>
</dbReference>
<evidence type="ECO:0000313" key="3">
    <source>
        <dbReference type="EMBL" id="CUU56688.1"/>
    </source>
</evidence>
<proteinExistence type="predicted"/>
<organism evidence="3 4">
    <name type="scientific">Parafrankia irregularis</name>
    <dbReference type="NCBI Taxonomy" id="795642"/>
    <lineage>
        <taxon>Bacteria</taxon>
        <taxon>Bacillati</taxon>
        <taxon>Actinomycetota</taxon>
        <taxon>Actinomycetes</taxon>
        <taxon>Frankiales</taxon>
        <taxon>Frankiaceae</taxon>
        <taxon>Parafrankia</taxon>
    </lineage>
</organism>
<gene>
    <name evidence="3" type="ORF">Ga0074812_108216</name>
</gene>
<feature type="domain" description="Amidohydrolase-related" evidence="2">
    <location>
        <begin position="85"/>
        <end position="377"/>
    </location>
</feature>
<dbReference type="GO" id="GO:0016787">
    <property type="term" value="F:hydrolase activity"/>
    <property type="evidence" value="ECO:0007669"/>
    <property type="project" value="UniProtKB-KW"/>
</dbReference>
<keyword evidence="1" id="KW-0456">Lyase</keyword>
<reference evidence="4" key="1">
    <citation type="submission" date="2015-11" db="EMBL/GenBank/DDBJ databases">
        <authorList>
            <person name="Varghese N."/>
        </authorList>
    </citation>
    <scope>NUCLEOTIDE SEQUENCE [LARGE SCALE GENOMIC DNA]</scope>
    <source>
        <strain evidence="4">DSM 45899</strain>
    </source>
</reference>
<sequence>MLPTTTRIMSADDHLIEPAHLWVDRVPAKYRDGCPKIVEVDGRQAWLYEGEHTYIPMGSCRALPGFSEAGYPPAPGTARFDEIRPGCYDPVERLKDMDIDGTWGQLCFPNYARFAGHRFFLNVTDLELGLACLRTYNDYLLDEWCATDPERLFGAVILPLFDVEKAVEELKRVLAKGARAIAFSENPTVLGLPSVHTDHWDPLWAVANEAGIPICMHIGSSSRLVTTSADAPPTVLVALNGVNSMMAGVDWLFAGILERFPRLKVILSEGGAGWIPYILERAEKAFHDGRLSQDTSIGQAGVKATRSPREVFAEHMYVCLVDERFALRSLADVPVDNLLFEGDFPHGDGLWPNNRAYLEKALADVPDADAVKIAETNLRGLLRV</sequence>
<dbReference type="AlphaFoldDB" id="A0A0S4QM95"/>
<dbReference type="PANTHER" id="PTHR21240:SF28">
    <property type="entry name" value="ISO-OROTATE DECARBOXYLASE (EUROFUNG)"/>
    <property type="match status" value="1"/>
</dbReference>
<dbReference type="PANTHER" id="PTHR21240">
    <property type="entry name" value="2-AMINO-3-CARBOXYLMUCONATE-6-SEMIALDEHYDE DECARBOXYLASE"/>
    <property type="match status" value="1"/>
</dbReference>
<name>A0A0S4QM95_9ACTN</name>
<dbReference type="InterPro" id="IPR032466">
    <property type="entry name" value="Metal_Hydrolase"/>
</dbReference>
<keyword evidence="3" id="KW-0378">Hydrolase</keyword>
<protein>
    <submittedName>
        <fullName evidence="3">Amidohydrolase</fullName>
    </submittedName>
</protein>
<evidence type="ECO:0000313" key="4">
    <source>
        <dbReference type="Proteomes" id="UP000198802"/>
    </source>
</evidence>
<dbReference type="Gene3D" id="3.20.20.140">
    <property type="entry name" value="Metal-dependent hydrolases"/>
    <property type="match status" value="1"/>
</dbReference>
<dbReference type="GO" id="GO:0016831">
    <property type="term" value="F:carboxy-lyase activity"/>
    <property type="evidence" value="ECO:0007669"/>
    <property type="project" value="InterPro"/>
</dbReference>